<dbReference type="EMBL" id="JADFTS010000003">
    <property type="protein sequence ID" value="KAF9617392.1"/>
    <property type="molecule type" value="Genomic_DNA"/>
</dbReference>
<accession>A0A835M5Q6</accession>
<organism evidence="2 3">
    <name type="scientific">Coptis chinensis</name>
    <dbReference type="NCBI Taxonomy" id="261450"/>
    <lineage>
        <taxon>Eukaryota</taxon>
        <taxon>Viridiplantae</taxon>
        <taxon>Streptophyta</taxon>
        <taxon>Embryophyta</taxon>
        <taxon>Tracheophyta</taxon>
        <taxon>Spermatophyta</taxon>
        <taxon>Magnoliopsida</taxon>
        <taxon>Ranunculales</taxon>
        <taxon>Ranunculaceae</taxon>
        <taxon>Coptidoideae</taxon>
        <taxon>Coptis</taxon>
    </lineage>
</organism>
<evidence type="ECO:0000313" key="3">
    <source>
        <dbReference type="Proteomes" id="UP000631114"/>
    </source>
</evidence>
<dbReference type="Proteomes" id="UP000631114">
    <property type="component" value="Unassembled WGS sequence"/>
</dbReference>
<proteinExistence type="predicted"/>
<evidence type="ECO:0000313" key="2">
    <source>
        <dbReference type="EMBL" id="KAF9617392.1"/>
    </source>
</evidence>
<keyword evidence="3" id="KW-1185">Reference proteome</keyword>
<dbReference type="OrthoDB" id="1935019at2759"/>
<feature type="region of interest" description="Disordered" evidence="1">
    <location>
        <begin position="62"/>
        <end position="171"/>
    </location>
</feature>
<name>A0A835M5Q6_9MAGN</name>
<dbReference type="AlphaFoldDB" id="A0A835M5Q6"/>
<protein>
    <submittedName>
        <fullName evidence="2">Uncharacterized protein</fullName>
    </submittedName>
</protein>
<comment type="caution">
    <text evidence="2">The sequence shown here is derived from an EMBL/GenBank/DDBJ whole genome shotgun (WGS) entry which is preliminary data.</text>
</comment>
<evidence type="ECO:0000256" key="1">
    <source>
        <dbReference type="SAM" id="MobiDB-lite"/>
    </source>
</evidence>
<reference evidence="2 3" key="1">
    <citation type="submission" date="2020-10" db="EMBL/GenBank/DDBJ databases">
        <title>The Coptis chinensis genome and diversification of protoberbering-type alkaloids.</title>
        <authorList>
            <person name="Wang B."/>
            <person name="Shu S."/>
            <person name="Song C."/>
            <person name="Liu Y."/>
        </authorList>
    </citation>
    <scope>NUCLEOTIDE SEQUENCE [LARGE SCALE GENOMIC DNA]</scope>
    <source>
        <strain evidence="2">HL-2020</strain>
        <tissue evidence="2">Leaf</tissue>
    </source>
</reference>
<feature type="compositionally biased region" description="Basic and acidic residues" evidence="1">
    <location>
        <begin position="73"/>
        <end position="87"/>
    </location>
</feature>
<gene>
    <name evidence="2" type="ORF">IFM89_036313</name>
</gene>
<sequence length="171" mass="19001">MSKYGGKKSWKDREIDEVEELLRATEDEMVLKLSVGSHMSRTSSSTPLDQDLIRRFEALKTPSVSNKITSVPPEKKDDGDISARFDALKGAGPSGVRSSLDGGDQRSDNDVEENEVEKLIQWAKDAARLDPSVSDKEDDEVSNSDDDVSVTDDDTDDEDGKKDKKRKPRKL</sequence>
<feature type="compositionally biased region" description="Acidic residues" evidence="1">
    <location>
        <begin position="136"/>
        <end position="158"/>
    </location>
</feature>